<feature type="repeat" description="RCC1" evidence="6">
    <location>
        <begin position="200"/>
        <end position="251"/>
    </location>
</feature>
<dbReference type="SMART" id="SM00064">
    <property type="entry name" value="FYVE"/>
    <property type="match status" value="1"/>
</dbReference>
<feature type="repeat" description="RCC1" evidence="6">
    <location>
        <begin position="314"/>
        <end position="365"/>
    </location>
</feature>
<dbReference type="InterPro" id="IPR011011">
    <property type="entry name" value="Znf_FYVE_PHD"/>
</dbReference>
<dbReference type="Gene3D" id="2.130.10.30">
    <property type="entry name" value="Regulator of chromosome condensation 1/beta-lactamase-inhibitor protein II"/>
    <property type="match status" value="2"/>
</dbReference>
<keyword evidence="3 5" id="KW-0863">Zinc-finger</keyword>
<feature type="repeat" description="RCC1" evidence="6">
    <location>
        <begin position="366"/>
        <end position="417"/>
    </location>
</feature>
<dbReference type="InterPro" id="IPR013083">
    <property type="entry name" value="Znf_RING/FYVE/PHD"/>
</dbReference>
<dbReference type="PANTHER" id="PTHR22870:SF469">
    <property type="entry name" value="CHROMATIN REGULATOR PHD FAMILY-RELATED"/>
    <property type="match status" value="1"/>
</dbReference>
<dbReference type="Gramene" id="rna-AYBTSS11_LOCUS13108">
    <property type="protein sequence ID" value="CAJ1948284.1"/>
    <property type="gene ID" value="gene-AYBTSS11_LOCUS13108"/>
</dbReference>
<evidence type="ECO:0000256" key="3">
    <source>
        <dbReference type="ARBA" id="ARBA00022771"/>
    </source>
</evidence>
<keyword evidence="2" id="KW-0677">Repeat</keyword>
<feature type="repeat" description="RCC1" evidence="6">
    <location>
        <begin position="93"/>
        <end position="144"/>
    </location>
</feature>
<sequence length="644" mass="69572">MQSRISVDGFLISASSGTPSNFSGTSEQEDLDSFRDVYIWGQVLSNGASDGIGTQFPSKIDVLIPKPLESNVILDVCQIATGAHHIGVVTKEGHVFTWGKESGGRLGHGIDKDFVSPREVKFLEATNFDSIACGEYHTGVISKCYELYTWGDGTHNVGLLGHGSEASHWIPKIVNGPLEGLQVVSVACGTWHSALATSNGKLFTFGDGAFGVLGHGDQESVWYPKEVQLLSGLKTKKVACGVWHTAAIIEVALQSDSNTLSGKLFTWGDGDKHRLGHGNKETYLQPTRVGPLMEYNFHQVACGHTMTVALTTSGHIFSMGGTEHGQLGNPVSVGKIPTLVQDKLLGEYVEKISCGAHHVAVLTTKGGLFTWGMGANGRLGHGDLENRKSPTLVIALKDRIIKNISCGSNFTSCICVHKWVSGVDQALCSGCRQPFGLTRLKHNCHNCGLVFCHACSSRKSLKTALTATPERPHRVCDNCYVKLKVVNENDASKLDRKTTPSHYTINEKEKSNQGVIKSAKTFLAPITEPVKYLEIKNNNPESSDSASFVRASLVPSLVQLKDVSFPGSLGTFQNVLKPIIPPSPPQTPPPQTNSGPLFTTTRQSPTRPASPGYFGCGNDNLRMKNHLLNQEVSKLQKQVNPILL</sequence>
<evidence type="ECO:0000256" key="7">
    <source>
        <dbReference type="SAM" id="MobiDB-lite"/>
    </source>
</evidence>
<dbReference type="InterPro" id="IPR058923">
    <property type="entry name" value="RCC1-like_dom"/>
</dbReference>
<dbReference type="GO" id="GO:0008270">
    <property type="term" value="F:zinc ion binding"/>
    <property type="evidence" value="ECO:0007669"/>
    <property type="project" value="UniProtKB-KW"/>
</dbReference>
<gene>
    <name evidence="9" type="ORF">AYBTSS11_LOCUS13108</name>
</gene>
<evidence type="ECO:0000256" key="1">
    <source>
        <dbReference type="ARBA" id="ARBA00022723"/>
    </source>
</evidence>
<dbReference type="InterPro" id="IPR017455">
    <property type="entry name" value="Znf_FYVE-rel"/>
</dbReference>
<accession>A0AA86SFP8</accession>
<keyword evidence="1" id="KW-0479">Metal-binding</keyword>
<proteinExistence type="predicted"/>
<keyword evidence="4" id="KW-0862">Zinc</keyword>
<feature type="region of interest" description="Disordered" evidence="7">
    <location>
        <begin position="579"/>
        <end position="612"/>
    </location>
</feature>
<dbReference type="AlphaFoldDB" id="A0AA86SFP8"/>
<evidence type="ECO:0000313" key="9">
    <source>
        <dbReference type="EMBL" id="CAJ1948284.1"/>
    </source>
</evidence>
<evidence type="ECO:0000256" key="5">
    <source>
        <dbReference type="PROSITE-ProRule" id="PRU00091"/>
    </source>
</evidence>
<dbReference type="Pfam" id="PF25390">
    <property type="entry name" value="WD40_RLD"/>
    <property type="match status" value="1"/>
</dbReference>
<dbReference type="InterPro" id="IPR000408">
    <property type="entry name" value="Reg_chr_condens"/>
</dbReference>
<feature type="repeat" description="RCC1" evidence="6">
    <location>
        <begin position="145"/>
        <end position="199"/>
    </location>
</feature>
<evidence type="ECO:0000256" key="4">
    <source>
        <dbReference type="ARBA" id="ARBA00022833"/>
    </source>
</evidence>
<dbReference type="SUPFAM" id="SSF50985">
    <property type="entry name" value="RCC1/BLIP-II"/>
    <property type="match status" value="1"/>
</dbReference>
<dbReference type="Proteomes" id="UP001189624">
    <property type="component" value="Chromosome 4"/>
</dbReference>
<dbReference type="Pfam" id="PF01363">
    <property type="entry name" value="FYVE"/>
    <property type="match status" value="1"/>
</dbReference>
<evidence type="ECO:0000259" key="8">
    <source>
        <dbReference type="PROSITE" id="PS50178"/>
    </source>
</evidence>
<evidence type="ECO:0000256" key="6">
    <source>
        <dbReference type="PROSITE-ProRule" id="PRU00235"/>
    </source>
</evidence>
<feature type="domain" description="FYVE-type" evidence="8">
    <location>
        <begin position="422"/>
        <end position="484"/>
    </location>
</feature>
<dbReference type="PRINTS" id="PR00633">
    <property type="entry name" value="RCCNDNSATION"/>
</dbReference>
<feature type="repeat" description="RCC1" evidence="6">
    <location>
        <begin position="35"/>
        <end position="92"/>
    </location>
</feature>
<dbReference type="InterPro" id="IPR009091">
    <property type="entry name" value="RCC1/BLIP-II"/>
</dbReference>
<dbReference type="PANTHER" id="PTHR22870">
    <property type="entry name" value="REGULATOR OF CHROMOSOME CONDENSATION"/>
    <property type="match status" value="1"/>
</dbReference>
<feature type="compositionally biased region" description="Pro residues" evidence="7">
    <location>
        <begin position="579"/>
        <end position="591"/>
    </location>
</feature>
<reference evidence="9" key="1">
    <citation type="submission" date="2023-10" db="EMBL/GenBank/DDBJ databases">
        <authorList>
            <person name="Domelevo Entfellner J.-B."/>
        </authorList>
    </citation>
    <scope>NUCLEOTIDE SEQUENCE</scope>
</reference>
<evidence type="ECO:0000313" key="10">
    <source>
        <dbReference type="Proteomes" id="UP001189624"/>
    </source>
</evidence>
<protein>
    <recommendedName>
        <fullName evidence="8">FYVE-type domain-containing protein</fullName>
    </recommendedName>
</protein>
<feature type="repeat" description="RCC1" evidence="6">
    <location>
        <begin position="262"/>
        <end position="313"/>
    </location>
</feature>
<dbReference type="InterPro" id="IPR000306">
    <property type="entry name" value="Znf_FYVE"/>
</dbReference>
<dbReference type="Gene3D" id="3.30.40.10">
    <property type="entry name" value="Zinc/RING finger domain, C3HC4 (zinc finger)"/>
    <property type="match status" value="1"/>
</dbReference>
<evidence type="ECO:0000256" key="2">
    <source>
        <dbReference type="ARBA" id="ARBA00022737"/>
    </source>
</evidence>
<dbReference type="PROSITE" id="PS50178">
    <property type="entry name" value="ZF_FYVE"/>
    <property type="match status" value="1"/>
</dbReference>
<dbReference type="PROSITE" id="PS00626">
    <property type="entry name" value="RCC1_2"/>
    <property type="match status" value="1"/>
</dbReference>
<dbReference type="PROSITE" id="PS50012">
    <property type="entry name" value="RCC1_3"/>
    <property type="match status" value="7"/>
</dbReference>
<dbReference type="InterPro" id="IPR051210">
    <property type="entry name" value="Ub_ligase/GEF_domain"/>
</dbReference>
<keyword evidence="10" id="KW-1185">Reference proteome</keyword>
<name>A0AA86SFP8_9FABA</name>
<organism evidence="9 10">
    <name type="scientific">Sphenostylis stenocarpa</name>
    <dbReference type="NCBI Taxonomy" id="92480"/>
    <lineage>
        <taxon>Eukaryota</taxon>
        <taxon>Viridiplantae</taxon>
        <taxon>Streptophyta</taxon>
        <taxon>Embryophyta</taxon>
        <taxon>Tracheophyta</taxon>
        <taxon>Spermatophyta</taxon>
        <taxon>Magnoliopsida</taxon>
        <taxon>eudicotyledons</taxon>
        <taxon>Gunneridae</taxon>
        <taxon>Pentapetalae</taxon>
        <taxon>rosids</taxon>
        <taxon>fabids</taxon>
        <taxon>Fabales</taxon>
        <taxon>Fabaceae</taxon>
        <taxon>Papilionoideae</taxon>
        <taxon>50 kb inversion clade</taxon>
        <taxon>NPAAA clade</taxon>
        <taxon>indigoferoid/millettioid clade</taxon>
        <taxon>Phaseoleae</taxon>
        <taxon>Sphenostylis</taxon>
    </lineage>
</organism>
<dbReference type="EMBL" id="OY731401">
    <property type="protein sequence ID" value="CAJ1948284.1"/>
    <property type="molecule type" value="Genomic_DNA"/>
</dbReference>
<feature type="compositionally biased region" description="Polar residues" evidence="7">
    <location>
        <begin position="597"/>
        <end position="607"/>
    </location>
</feature>
<dbReference type="SUPFAM" id="SSF57903">
    <property type="entry name" value="FYVE/PHD zinc finger"/>
    <property type="match status" value="1"/>
</dbReference>